<evidence type="ECO:0000313" key="3">
    <source>
        <dbReference type="Proteomes" id="UP000727456"/>
    </source>
</evidence>
<gene>
    <name evidence="2" type="ORF">FHS31_003166</name>
</gene>
<feature type="region of interest" description="Disordered" evidence="1">
    <location>
        <begin position="97"/>
        <end position="159"/>
    </location>
</feature>
<keyword evidence="3" id="KW-1185">Reference proteome</keyword>
<proteinExistence type="predicted"/>
<protein>
    <submittedName>
        <fullName evidence="2">Uncharacterized protein</fullName>
    </submittedName>
</protein>
<dbReference type="EMBL" id="JAAOZC010000012">
    <property type="protein sequence ID" value="NIJ09533.1"/>
    <property type="molecule type" value="Genomic_DNA"/>
</dbReference>
<feature type="compositionally biased region" description="Basic and acidic residues" evidence="1">
    <location>
        <begin position="116"/>
        <end position="139"/>
    </location>
</feature>
<feature type="compositionally biased region" description="Low complexity" evidence="1">
    <location>
        <begin position="99"/>
        <end position="115"/>
    </location>
</feature>
<sequence>MKCDTLPEQLERAYLGESSWGLALMRHGLRAIRHRDRNVSSSLLGSAIAMATMGLAGCSTSSIVTSTELSGNAPPALAGASAIYGVGRSSIQVSMSLPDDAASSDSSSKGGSATSDTDKGVAPKTTDSKDKDAKTDTADKGTTSAAPAADASVNPTTVAQPASCKDLRTAYRASRFSYLKFFFATKGMLARLDDFADLDPNPAPVSDAALKPILASLQQYQKDSPAAIALAHVANQTYDVIEAECQTPIKVELKHIVDADPDHIFQLTLNTDDFASDQLTVKTDEAGLPVLVETAADDQTGTFLTSLATSVGTIVGLVKPIPLPIGDAASIVVTGSKTRPVKAVGRPPTLDELIAALSKAPPQQRPHLLAYIMNMINSALPPTPESIDPAIPSAAQTYLISDLEKGPLRIADGIALQAACGLRLSASPIPVKTADGKIVPNHYPGVVASLPRPCTVRVSLVKRFDPPKSEGDFADLDPSELPPLLKMGGQNFALGPDLARASFLALDSKALFVVPIERSTLVKRTAHIEFAAGRVVNTQYTRPSPAVAAASLPANVVGGFLSGIVGGITGRTNSVKAETDLVNAKAAMLAAQAAYKKAAADPQPASTSK</sequence>
<reference evidence="2 3" key="1">
    <citation type="submission" date="2020-03" db="EMBL/GenBank/DDBJ databases">
        <title>Genomic Encyclopedia of Type Strains, Phase III (KMG-III): the genomes of soil and plant-associated and newly described type strains.</title>
        <authorList>
            <person name="Whitman W."/>
        </authorList>
    </citation>
    <scope>NUCLEOTIDE SEQUENCE [LARGE SCALE GENOMIC DNA]</scope>
    <source>
        <strain evidence="2 3">CECT 8804</strain>
    </source>
</reference>
<dbReference type="Proteomes" id="UP000727456">
    <property type="component" value="Unassembled WGS sequence"/>
</dbReference>
<dbReference type="RefSeq" id="WP_167075258.1">
    <property type="nucleotide sequence ID" value="NZ_JAAOZC010000012.1"/>
</dbReference>
<accession>A0ABX0TVG3</accession>
<evidence type="ECO:0000256" key="1">
    <source>
        <dbReference type="SAM" id="MobiDB-lite"/>
    </source>
</evidence>
<name>A0ABX0TVG3_9SPHN</name>
<comment type="caution">
    <text evidence="2">The sequence shown here is derived from an EMBL/GenBank/DDBJ whole genome shotgun (WGS) entry which is preliminary data.</text>
</comment>
<organism evidence="2 3">
    <name type="scientific">Sphingomonas vulcanisoli</name>
    <dbReference type="NCBI Taxonomy" id="1658060"/>
    <lineage>
        <taxon>Bacteria</taxon>
        <taxon>Pseudomonadati</taxon>
        <taxon>Pseudomonadota</taxon>
        <taxon>Alphaproteobacteria</taxon>
        <taxon>Sphingomonadales</taxon>
        <taxon>Sphingomonadaceae</taxon>
        <taxon>Sphingomonas</taxon>
    </lineage>
</organism>
<evidence type="ECO:0000313" key="2">
    <source>
        <dbReference type="EMBL" id="NIJ09533.1"/>
    </source>
</evidence>